<dbReference type="AlphaFoldDB" id="A0A811PPA2"/>
<reference evidence="2" key="1">
    <citation type="submission" date="2020-10" db="EMBL/GenBank/DDBJ databases">
        <authorList>
            <person name="Han B."/>
            <person name="Lu T."/>
            <person name="Zhao Q."/>
            <person name="Huang X."/>
            <person name="Zhao Y."/>
        </authorList>
    </citation>
    <scope>NUCLEOTIDE SEQUENCE</scope>
</reference>
<organism evidence="2 3">
    <name type="scientific">Miscanthus lutarioriparius</name>
    <dbReference type="NCBI Taxonomy" id="422564"/>
    <lineage>
        <taxon>Eukaryota</taxon>
        <taxon>Viridiplantae</taxon>
        <taxon>Streptophyta</taxon>
        <taxon>Embryophyta</taxon>
        <taxon>Tracheophyta</taxon>
        <taxon>Spermatophyta</taxon>
        <taxon>Magnoliopsida</taxon>
        <taxon>Liliopsida</taxon>
        <taxon>Poales</taxon>
        <taxon>Poaceae</taxon>
        <taxon>PACMAD clade</taxon>
        <taxon>Panicoideae</taxon>
        <taxon>Andropogonodae</taxon>
        <taxon>Andropogoneae</taxon>
        <taxon>Saccharinae</taxon>
        <taxon>Miscanthus</taxon>
    </lineage>
</organism>
<dbReference type="Proteomes" id="UP000604825">
    <property type="component" value="Unassembled WGS sequence"/>
</dbReference>
<evidence type="ECO:0000313" key="2">
    <source>
        <dbReference type="EMBL" id="CAD6245401.1"/>
    </source>
</evidence>
<keyword evidence="1" id="KW-0472">Membrane</keyword>
<evidence type="ECO:0000256" key="1">
    <source>
        <dbReference type="SAM" id="Phobius"/>
    </source>
</evidence>
<keyword evidence="3" id="KW-1185">Reference proteome</keyword>
<accession>A0A811PPA2</accession>
<dbReference type="EMBL" id="CAJGYO010000007">
    <property type="protein sequence ID" value="CAD6245401.1"/>
    <property type="molecule type" value="Genomic_DNA"/>
</dbReference>
<sequence>MDLPFFVAFSGILLVGRYLPFALPVNARAVVLAGNDDVTPATRAAKCAVSVAFAGLMLLVSSMQQCSGSGGQQCCPAEVAMEGRALWFNSAALFLGMVLGGAAVALHPHAQWRRPIVDVAVEHLTRFTETVTITAFAHDVCIFFKVVEMIQK</sequence>
<name>A0A811PPA2_9POAL</name>
<feature type="transmembrane region" description="Helical" evidence="1">
    <location>
        <begin position="86"/>
        <end position="106"/>
    </location>
</feature>
<comment type="caution">
    <text evidence="2">The sequence shown here is derived from an EMBL/GenBank/DDBJ whole genome shotgun (WGS) entry which is preliminary data.</text>
</comment>
<evidence type="ECO:0000313" key="3">
    <source>
        <dbReference type="Proteomes" id="UP000604825"/>
    </source>
</evidence>
<proteinExistence type="predicted"/>
<keyword evidence="1" id="KW-1133">Transmembrane helix</keyword>
<keyword evidence="1" id="KW-0812">Transmembrane</keyword>
<protein>
    <submittedName>
        <fullName evidence="2">Uncharacterized protein</fullName>
    </submittedName>
</protein>
<dbReference type="OrthoDB" id="651662at2759"/>
<gene>
    <name evidence="2" type="ORF">NCGR_LOCUS29720</name>
</gene>